<evidence type="ECO:0000313" key="2">
    <source>
        <dbReference type="EMBL" id="QJI04970.1"/>
    </source>
</evidence>
<sequence length="573" mass="60727">MALTIAYEGLGVIANADLMVNDTGGLGTGDWGELGGGTIGTNPDVYLRGAVSIGNTYASKVGYSYFDRVTLMNFTDTYPGQFIYMWINISAKGAFKTGNSFMVRIGGAADTTLRDYLIANKTDSNKWSGGWKLFVIDPNKLGTVADTGSYNPNNVRFIGTLIDTDVSVRADSIWFSQIAVGKGLRILGTSTTGWADAVDYCTDYPSRAWGVLQNREGIYFVYGGIWIGSTTASTTTSFVTAGRVLQFGRSEYYYSSAWVTSYPDTANTLVIEDQNGYPTTFQDGIIVGTDAGRSGSQFIGDPNSTISMTLYSGNDASSVTKLYGTTFKDIKGTITLGTNTANQYFSCTFQGCGVMTLGTSSVQNTLFVSPLGLITYGGGVLKNCSFISSALPVALSWNVAVDTNTKLDGSLFSSSGTGHAIELGTNCPAAITFTDLTFSGYGSAETTNAAIYNNSGKAIAISLIGTTEPTVKNGSGASTTFPSSVTLKITVKDINGDPMVGVRCYIDDQNVSPFILDDITNGAGEASVVHTAGSVPNATWRVRKYGYLPFQQLVSIGSVDITLPVTLVDDPIY</sequence>
<accession>A0A6M3Y407</accession>
<dbReference type="EMBL" id="MT141545">
    <property type="protein sequence ID" value="QJA65813.1"/>
    <property type="molecule type" value="Genomic_DNA"/>
</dbReference>
<protein>
    <submittedName>
        <fullName evidence="2">Uncharacterized protein</fullName>
    </submittedName>
</protein>
<gene>
    <name evidence="2" type="ORF">MM415A00125_0063</name>
    <name evidence="1" type="ORF">MM415B00372_0004</name>
</gene>
<reference evidence="2" key="1">
    <citation type="submission" date="2020-03" db="EMBL/GenBank/DDBJ databases">
        <title>The deep terrestrial virosphere.</title>
        <authorList>
            <person name="Holmfeldt K."/>
            <person name="Nilsson E."/>
            <person name="Simone D."/>
            <person name="Lopez-Fernandez M."/>
            <person name="Wu X."/>
            <person name="de Brujin I."/>
            <person name="Lundin D."/>
            <person name="Andersson A."/>
            <person name="Bertilsson S."/>
            <person name="Dopson M."/>
        </authorList>
    </citation>
    <scope>NUCLEOTIDE SEQUENCE</scope>
    <source>
        <strain evidence="2">MM415A00125</strain>
        <strain evidence="1">MM415B00372</strain>
    </source>
</reference>
<dbReference type="EMBL" id="MT145192">
    <property type="protein sequence ID" value="QJI04970.1"/>
    <property type="molecule type" value="Genomic_DNA"/>
</dbReference>
<evidence type="ECO:0000313" key="1">
    <source>
        <dbReference type="EMBL" id="QJA65813.1"/>
    </source>
</evidence>
<proteinExistence type="predicted"/>
<dbReference type="AlphaFoldDB" id="A0A6M3Y407"/>
<organism evidence="2">
    <name type="scientific">viral metagenome</name>
    <dbReference type="NCBI Taxonomy" id="1070528"/>
    <lineage>
        <taxon>unclassified sequences</taxon>
        <taxon>metagenomes</taxon>
        <taxon>organismal metagenomes</taxon>
    </lineage>
</organism>
<name>A0A6M3Y407_9ZZZZ</name>